<keyword evidence="3" id="KW-1185">Reference proteome</keyword>
<proteinExistence type="predicted"/>
<reference evidence="3" key="1">
    <citation type="submission" date="2016-10" db="EMBL/GenBank/DDBJ databases">
        <authorList>
            <person name="Varghese N."/>
            <person name="Submissions S."/>
        </authorList>
    </citation>
    <scope>NUCLEOTIDE SEQUENCE [LARGE SCALE GENOMIC DNA]</scope>
    <source>
        <strain evidence="3">DSM 45317</strain>
    </source>
</reference>
<gene>
    <name evidence="2" type="ORF">SAMN04488085_103452</name>
</gene>
<evidence type="ECO:0008006" key="4">
    <source>
        <dbReference type="Google" id="ProtNLM"/>
    </source>
</evidence>
<sequence length="68" mass="7053">MNPDVQQPARPDPTVVLLHGAFADASSWNEVIALLQQRGRTAVAPPPDDGEVLGAVESGVPAPTTPAR</sequence>
<accession>A0A1I4CFR5</accession>
<dbReference type="InParanoid" id="A0A1I4CFR5"/>
<dbReference type="Gene3D" id="3.40.50.1820">
    <property type="entry name" value="alpha/beta hydrolase"/>
    <property type="match status" value="1"/>
</dbReference>
<organism evidence="2 3">
    <name type="scientific">Geodermatophilus ruber</name>
    <dbReference type="NCBI Taxonomy" id="504800"/>
    <lineage>
        <taxon>Bacteria</taxon>
        <taxon>Bacillati</taxon>
        <taxon>Actinomycetota</taxon>
        <taxon>Actinomycetes</taxon>
        <taxon>Geodermatophilales</taxon>
        <taxon>Geodermatophilaceae</taxon>
        <taxon>Geodermatophilus</taxon>
    </lineage>
</organism>
<dbReference type="STRING" id="504800.SAMN04488085_103452"/>
<dbReference type="Proteomes" id="UP000199152">
    <property type="component" value="Unassembled WGS sequence"/>
</dbReference>
<evidence type="ECO:0000256" key="1">
    <source>
        <dbReference type="SAM" id="MobiDB-lite"/>
    </source>
</evidence>
<dbReference type="SUPFAM" id="SSF53474">
    <property type="entry name" value="alpha/beta-Hydrolases"/>
    <property type="match status" value="1"/>
</dbReference>
<evidence type="ECO:0000313" key="3">
    <source>
        <dbReference type="Proteomes" id="UP000199152"/>
    </source>
</evidence>
<name>A0A1I4CFR5_9ACTN</name>
<dbReference type="InterPro" id="IPR029058">
    <property type="entry name" value="AB_hydrolase_fold"/>
</dbReference>
<protein>
    <recommendedName>
        <fullName evidence="4">Alpha/beta hydrolase family protein</fullName>
    </recommendedName>
</protein>
<dbReference type="EMBL" id="FOSW01000003">
    <property type="protein sequence ID" value="SFK79119.1"/>
    <property type="molecule type" value="Genomic_DNA"/>
</dbReference>
<evidence type="ECO:0000313" key="2">
    <source>
        <dbReference type="EMBL" id="SFK79119.1"/>
    </source>
</evidence>
<dbReference type="AlphaFoldDB" id="A0A1I4CFR5"/>
<feature type="region of interest" description="Disordered" evidence="1">
    <location>
        <begin position="42"/>
        <end position="68"/>
    </location>
</feature>
<dbReference type="RefSeq" id="WP_091322629.1">
    <property type="nucleotide sequence ID" value="NZ_FOSW01000003.1"/>
</dbReference>